<accession>A0ACC2EKK8</accession>
<dbReference type="EMBL" id="CM055093">
    <property type="protein sequence ID" value="KAJ7567039.1"/>
    <property type="molecule type" value="Genomic_DNA"/>
</dbReference>
<evidence type="ECO:0000313" key="1">
    <source>
        <dbReference type="EMBL" id="KAJ7567039.1"/>
    </source>
</evidence>
<reference evidence="2" key="1">
    <citation type="journal article" date="2024" name="Proc. Natl. Acad. Sci. U.S.A.">
        <title>Extraordinary preservation of gene collinearity over three hundred million years revealed in homosporous lycophytes.</title>
        <authorList>
            <person name="Li C."/>
            <person name="Wickell D."/>
            <person name="Kuo L.Y."/>
            <person name="Chen X."/>
            <person name="Nie B."/>
            <person name="Liao X."/>
            <person name="Peng D."/>
            <person name="Ji J."/>
            <person name="Jenkins J."/>
            <person name="Williams M."/>
            <person name="Shu S."/>
            <person name="Plott C."/>
            <person name="Barry K."/>
            <person name="Rajasekar S."/>
            <person name="Grimwood J."/>
            <person name="Han X."/>
            <person name="Sun S."/>
            <person name="Hou Z."/>
            <person name="He W."/>
            <person name="Dai G."/>
            <person name="Sun C."/>
            <person name="Schmutz J."/>
            <person name="Leebens-Mack J.H."/>
            <person name="Li F.W."/>
            <person name="Wang L."/>
        </authorList>
    </citation>
    <scope>NUCLEOTIDE SEQUENCE [LARGE SCALE GENOMIC DNA]</scope>
    <source>
        <strain evidence="2">cv. PW_Plant_1</strain>
    </source>
</reference>
<evidence type="ECO:0000313" key="2">
    <source>
        <dbReference type="Proteomes" id="UP001162992"/>
    </source>
</evidence>
<organism evidence="1 2">
    <name type="scientific">Diphasiastrum complanatum</name>
    <name type="common">Issler's clubmoss</name>
    <name type="synonym">Lycopodium complanatum</name>
    <dbReference type="NCBI Taxonomy" id="34168"/>
    <lineage>
        <taxon>Eukaryota</taxon>
        <taxon>Viridiplantae</taxon>
        <taxon>Streptophyta</taxon>
        <taxon>Embryophyta</taxon>
        <taxon>Tracheophyta</taxon>
        <taxon>Lycopodiopsida</taxon>
        <taxon>Lycopodiales</taxon>
        <taxon>Lycopodiaceae</taxon>
        <taxon>Lycopodioideae</taxon>
        <taxon>Diphasiastrum</taxon>
    </lineage>
</organism>
<protein>
    <submittedName>
        <fullName evidence="1">Uncharacterized protein</fullName>
    </submittedName>
</protein>
<keyword evidence="2" id="KW-1185">Reference proteome</keyword>
<gene>
    <name evidence="1" type="ORF">O6H91_02G129400</name>
</gene>
<proteinExistence type="predicted"/>
<dbReference type="Proteomes" id="UP001162992">
    <property type="component" value="Chromosome 2"/>
</dbReference>
<comment type="caution">
    <text evidence="1">The sequence shown here is derived from an EMBL/GenBank/DDBJ whole genome shotgun (WGS) entry which is preliminary data.</text>
</comment>
<name>A0ACC2EKK8_DIPCM</name>
<sequence>MGFLKKFFAKGGSTSPRGNSSNSNSTSRSPNFVFPRSPINKAESPYAGMGDVSSVKTSKVLQFLGADNQEQELEIRRMVEGPPPHSLQFFISDDSDSEKIFPLESPTGVQMADGVEPFPFMSTPPLRSTPRSPVGQQALARMPQATVSNKDERRKSDSNLSPKLLVRFTSEAADLPGRQVDDRLLDPFYDSRSMSPTPSSQLSPRADSVYSPPERSFTSTPQLSPKGKNVPVSPLASPRRAHPLPTPPSTPPRRFEQTSRPGTPNLSSKPFPVSLPFPLPLPLPPSQSNISAGYGRPDRELRSPLPSPCASPNSYQPSPISSPFRSPHRSTCTSPPRSPAQSPTRLSQWPRKWKRGQELGRGSFGTVYEGMNPEDGSFFAVKISNDENISSEIQQEVNILSQLQHPNIVRYLGTSVEDGFLCIFLELMKCSLQSLLKKYKRFEEDTIRSYTRQILYGLEYLHRQKRVHRDIKCANILVDVNGQVKLADFGVAREVNNLMASSVKGTPIYMAPEVISPSPNRSYGLPADIWSLGCTVLEMADGKPPWSHLPPFGFVFKVSRGELPPIPEDLSPEAQDFILSCLKLKPQDRPSASELLQHRFVANAPPTTPFSALGSPRTSISLHSPSSMHEPARSWSVEGLGRNRDVIEANLRSILTETLPKHSVSSPRNSYPGISEAQHMWHNLSRSSSDIDLEPRDEELQGFHL</sequence>